<feature type="region of interest" description="Disordered" evidence="1">
    <location>
        <begin position="69"/>
        <end position="142"/>
    </location>
</feature>
<proteinExistence type="predicted"/>
<dbReference type="AlphaFoldDB" id="A0A2Z7CL85"/>
<protein>
    <submittedName>
        <fullName evidence="2">Uncharacterized protein</fullName>
    </submittedName>
</protein>
<organism evidence="2 3">
    <name type="scientific">Dorcoceras hygrometricum</name>
    <dbReference type="NCBI Taxonomy" id="472368"/>
    <lineage>
        <taxon>Eukaryota</taxon>
        <taxon>Viridiplantae</taxon>
        <taxon>Streptophyta</taxon>
        <taxon>Embryophyta</taxon>
        <taxon>Tracheophyta</taxon>
        <taxon>Spermatophyta</taxon>
        <taxon>Magnoliopsida</taxon>
        <taxon>eudicotyledons</taxon>
        <taxon>Gunneridae</taxon>
        <taxon>Pentapetalae</taxon>
        <taxon>asterids</taxon>
        <taxon>lamiids</taxon>
        <taxon>Lamiales</taxon>
        <taxon>Gesneriaceae</taxon>
        <taxon>Didymocarpoideae</taxon>
        <taxon>Trichosporeae</taxon>
        <taxon>Loxocarpinae</taxon>
        <taxon>Dorcoceras</taxon>
    </lineage>
</organism>
<evidence type="ECO:0000313" key="2">
    <source>
        <dbReference type="EMBL" id="KZV47708.1"/>
    </source>
</evidence>
<dbReference type="Proteomes" id="UP000250235">
    <property type="component" value="Unassembled WGS sequence"/>
</dbReference>
<sequence>MHIRDIEKKYTERFDELDRVNRASRIDSQDIRTVLSLDIRSSQKQLSAQTAAAALDIVDVRKEVKEIHAKIDDLDRGGDAKKGEGSSSRPQPPPDDHSRTSGGIGGSGSGAQGQSRPGLDSGNRGSGSGISQSRGNRSRSSK</sequence>
<keyword evidence="3" id="KW-1185">Reference proteome</keyword>
<evidence type="ECO:0000256" key="1">
    <source>
        <dbReference type="SAM" id="MobiDB-lite"/>
    </source>
</evidence>
<evidence type="ECO:0000313" key="3">
    <source>
        <dbReference type="Proteomes" id="UP000250235"/>
    </source>
</evidence>
<feature type="compositionally biased region" description="Gly residues" evidence="1">
    <location>
        <begin position="102"/>
        <end position="111"/>
    </location>
</feature>
<accession>A0A2Z7CL85</accession>
<dbReference type="EMBL" id="KQ994741">
    <property type="protein sequence ID" value="KZV47708.1"/>
    <property type="molecule type" value="Genomic_DNA"/>
</dbReference>
<gene>
    <name evidence="2" type="ORF">F511_19421</name>
</gene>
<feature type="compositionally biased region" description="Basic and acidic residues" evidence="1">
    <location>
        <begin position="69"/>
        <end position="84"/>
    </location>
</feature>
<name>A0A2Z7CL85_9LAMI</name>
<feature type="compositionally biased region" description="Low complexity" evidence="1">
    <location>
        <begin position="112"/>
        <end position="135"/>
    </location>
</feature>
<reference evidence="2 3" key="1">
    <citation type="journal article" date="2015" name="Proc. Natl. Acad. Sci. U.S.A.">
        <title>The resurrection genome of Boea hygrometrica: A blueprint for survival of dehydration.</title>
        <authorList>
            <person name="Xiao L."/>
            <person name="Yang G."/>
            <person name="Zhang L."/>
            <person name="Yang X."/>
            <person name="Zhao S."/>
            <person name="Ji Z."/>
            <person name="Zhou Q."/>
            <person name="Hu M."/>
            <person name="Wang Y."/>
            <person name="Chen M."/>
            <person name="Xu Y."/>
            <person name="Jin H."/>
            <person name="Xiao X."/>
            <person name="Hu G."/>
            <person name="Bao F."/>
            <person name="Hu Y."/>
            <person name="Wan P."/>
            <person name="Li L."/>
            <person name="Deng X."/>
            <person name="Kuang T."/>
            <person name="Xiang C."/>
            <person name="Zhu J.K."/>
            <person name="Oliver M.J."/>
            <person name="He Y."/>
        </authorList>
    </citation>
    <scope>NUCLEOTIDE SEQUENCE [LARGE SCALE GENOMIC DNA]</scope>
    <source>
        <strain evidence="3">cv. XS01</strain>
    </source>
</reference>